<evidence type="ECO:0000256" key="2">
    <source>
        <dbReference type="ARBA" id="ARBA00007362"/>
    </source>
</evidence>
<organism evidence="9 10">
    <name type="scientific">Brachybacterium hainanense</name>
    <dbReference type="NCBI Taxonomy" id="1541174"/>
    <lineage>
        <taxon>Bacteria</taxon>
        <taxon>Bacillati</taxon>
        <taxon>Actinomycetota</taxon>
        <taxon>Actinomycetes</taxon>
        <taxon>Micrococcales</taxon>
        <taxon>Dermabacteraceae</taxon>
        <taxon>Brachybacterium</taxon>
    </lineage>
</organism>
<feature type="transmembrane region" description="Helical" evidence="7">
    <location>
        <begin position="12"/>
        <end position="36"/>
    </location>
</feature>
<evidence type="ECO:0000256" key="7">
    <source>
        <dbReference type="SAM" id="Phobius"/>
    </source>
</evidence>
<evidence type="ECO:0000256" key="6">
    <source>
        <dbReference type="SAM" id="MobiDB-lite"/>
    </source>
</evidence>
<feature type="region of interest" description="Disordered" evidence="6">
    <location>
        <begin position="300"/>
        <end position="328"/>
    </location>
</feature>
<evidence type="ECO:0000313" key="10">
    <source>
        <dbReference type="Proteomes" id="UP001589793"/>
    </source>
</evidence>
<feature type="domain" description="EamA" evidence="8">
    <location>
        <begin position="15"/>
        <end position="137"/>
    </location>
</feature>
<feature type="transmembrane region" description="Helical" evidence="7">
    <location>
        <begin position="240"/>
        <end position="260"/>
    </location>
</feature>
<evidence type="ECO:0000256" key="5">
    <source>
        <dbReference type="ARBA" id="ARBA00023136"/>
    </source>
</evidence>
<proteinExistence type="inferred from homology"/>
<keyword evidence="4 7" id="KW-1133">Transmembrane helix</keyword>
<evidence type="ECO:0000256" key="4">
    <source>
        <dbReference type="ARBA" id="ARBA00022989"/>
    </source>
</evidence>
<feature type="transmembrane region" description="Helical" evidence="7">
    <location>
        <begin position="98"/>
        <end position="116"/>
    </location>
</feature>
<protein>
    <submittedName>
        <fullName evidence="9">DMT family transporter</fullName>
    </submittedName>
</protein>
<feature type="transmembrane region" description="Helical" evidence="7">
    <location>
        <begin position="180"/>
        <end position="198"/>
    </location>
</feature>
<dbReference type="Pfam" id="PF00892">
    <property type="entry name" value="EamA"/>
    <property type="match status" value="2"/>
</dbReference>
<comment type="subcellular location">
    <subcellularLocation>
        <location evidence="1">Membrane</location>
        <topology evidence="1">Multi-pass membrane protein</topology>
    </subcellularLocation>
</comment>
<evidence type="ECO:0000256" key="1">
    <source>
        <dbReference type="ARBA" id="ARBA00004141"/>
    </source>
</evidence>
<comment type="similarity">
    <text evidence="2">Belongs to the EamA transporter family.</text>
</comment>
<accession>A0ABV6RB39</accession>
<reference evidence="9 10" key="1">
    <citation type="submission" date="2024-09" db="EMBL/GenBank/DDBJ databases">
        <authorList>
            <person name="Sun Q."/>
            <person name="Mori K."/>
        </authorList>
    </citation>
    <scope>NUCLEOTIDE SEQUENCE [LARGE SCALE GENOMIC DNA]</scope>
    <source>
        <strain evidence="9 10">CICC 10874</strain>
    </source>
</reference>
<comment type="caution">
    <text evidence="9">The sequence shown here is derived from an EMBL/GenBank/DDBJ whole genome shotgun (WGS) entry which is preliminary data.</text>
</comment>
<dbReference type="InterPro" id="IPR037185">
    <property type="entry name" value="EmrE-like"/>
</dbReference>
<keyword evidence="10" id="KW-1185">Reference proteome</keyword>
<dbReference type="PANTHER" id="PTHR32322:SF2">
    <property type="entry name" value="EAMA DOMAIN-CONTAINING PROTEIN"/>
    <property type="match status" value="1"/>
</dbReference>
<feature type="transmembrane region" description="Helical" evidence="7">
    <location>
        <begin position="210"/>
        <end position="228"/>
    </location>
</feature>
<feature type="transmembrane region" description="Helical" evidence="7">
    <location>
        <begin position="266"/>
        <end position="286"/>
    </location>
</feature>
<keyword evidence="5 7" id="KW-0472">Membrane</keyword>
<feature type="compositionally biased region" description="Basic and acidic residues" evidence="6">
    <location>
        <begin position="310"/>
        <end position="319"/>
    </location>
</feature>
<dbReference type="PANTHER" id="PTHR32322">
    <property type="entry name" value="INNER MEMBRANE TRANSPORTER"/>
    <property type="match status" value="1"/>
</dbReference>
<feature type="transmembrane region" description="Helical" evidence="7">
    <location>
        <begin position="42"/>
        <end position="60"/>
    </location>
</feature>
<evidence type="ECO:0000256" key="3">
    <source>
        <dbReference type="ARBA" id="ARBA00022692"/>
    </source>
</evidence>
<dbReference type="SUPFAM" id="SSF103481">
    <property type="entry name" value="Multidrug resistance efflux transporter EmrE"/>
    <property type="match status" value="2"/>
</dbReference>
<dbReference type="RefSeq" id="WP_376980142.1">
    <property type="nucleotide sequence ID" value="NZ_JBHLSV010000010.1"/>
</dbReference>
<keyword evidence="3 7" id="KW-0812">Transmembrane</keyword>
<name>A0ABV6RB39_9MICO</name>
<sequence>MNVSSPAAPASGAPVLLILGSCTSLQFGAVLATTLFGELGSWGTTALRLGIAGILLLVIARPALHRLDRTQWLSVLALGAVMGGMNGSFYAAIERIPLGTAVTLEFLGPLAVAALLSARRSDLLWVALALAGVGLFGLESVTGAARLDPVGVVFALVAGVFWGLYVIASARAGRLVPGQGGLAASIMIGALVVLPLGSDGALRGLLDPHLLLVAAGTAVLASLLPYTLELAALRRLPRHVFGILLSLEPVIAMLAGMILLSQGLSALRVLAAVLVVSASIGVTATARRAETVPTRSTLTGEIPVVEPAAEEPREDRPSAHGEPAPLAP</sequence>
<feature type="domain" description="EamA" evidence="8">
    <location>
        <begin position="151"/>
        <end position="282"/>
    </location>
</feature>
<evidence type="ECO:0000313" key="9">
    <source>
        <dbReference type="EMBL" id="MFC0674207.1"/>
    </source>
</evidence>
<feature type="transmembrane region" description="Helical" evidence="7">
    <location>
        <begin position="72"/>
        <end position="92"/>
    </location>
</feature>
<gene>
    <name evidence="9" type="ORF">ACFFF6_09585</name>
</gene>
<evidence type="ECO:0000259" key="8">
    <source>
        <dbReference type="Pfam" id="PF00892"/>
    </source>
</evidence>
<dbReference type="Proteomes" id="UP001589793">
    <property type="component" value="Unassembled WGS sequence"/>
</dbReference>
<dbReference type="InterPro" id="IPR050638">
    <property type="entry name" value="AA-Vitamin_Transporters"/>
</dbReference>
<dbReference type="InterPro" id="IPR000620">
    <property type="entry name" value="EamA_dom"/>
</dbReference>
<feature type="transmembrane region" description="Helical" evidence="7">
    <location>
        <begin position="150"/>
        <end position="168"/>
    </location>
</feature>
<dbReference type="EMBL" id="JBHLSV010000010">
    <property type="protein sequence ID" value="MFC0674207.1"/>
    <property type="molecule type" value="Genomic_DNA"/>
</dbReference>
<feature type="transmembrane region" description="Helical" evidence="7">
    <location>
        <begin position="123"/>
        <end position="144"/>
    </location>
</feature>